<keyword evidence="3" id="KW-0378">Hydrolase</keyword>
<comment type="caution">
    <text evidence="3">The sequence shown here is derived from an EMBL/GenBank/DDBJ whole genome shotgun (WGS) entry which is preliminary data.</text>
</comment>
<evidence type="ECO:0000259" key="2">
    <source>
        <dbReference type="PROSITE" id="PS51462"/>
    </source>
</evidence>
<dbReference type="GO" id="GO:0016787">
    <property type="term" value="F:hydrolase activity"/>
    <property type="evidence" value="ECO:0007669"/>
    <property type="project" value="UniProtKB-KW"/>
</dbReference>
<keyword evidence="4" id="KW-1185">Reference proteome</keyword>
<dbReference type="PROSITE" id="PS51462">
    <property type="entry name" value="NUDIX"/>
    <property type="match status" value="1"/>
</dbReference>
<dbReference type="InterPro" id="IPR000086">
    <property type="entry name" value="NUDIX_hydrolase_dom"/>
</dbReference>
<dbReference type="EMBL" id="BOPH01000061">
    <property type="protein sequence ID" value="GIJ69355.1"/>
    <property type="molecule type" value="Genomic_DNA"/>
</dbReference>
<proteinExistence type="inferred from homology"/>
<evidence type="ECO:0000313" key="4">
    <source>
        <dbReference type="Proteomes" id="UP000635606"/>
    </source>
</evidence>
<evidence type="ECO:0000256" key="1">
    <source>
        <dbReference type="ARBA" id="ARBA00005582"/>
    </source>
</evidence>
<dbReference type="SUPFAM" id="SSF55811">
    <property type="entry name" value="Nudix"/>
    <property type="match status" value="1"/>
</dbReference>
<dbReference type="CDD" id="cd03674">
    <property type="entry name" value="NUDIX_Hydrolase"/>
    <property type="match status" value="1"/>
</dbReference>
<dbReference type="PANTHER" id="PTHR43736">
    <property type="entry name" value="ADP-RIBOSE PYROPHOSPHATASE"/>
    <property type="match status" value="1"/>
</dbReference>
<dbReference type="Gene3D" id="3.90.79.10">
    <property type="entry name" value="Nucleoside Triphosphate Pyrophosphohydrolase"/>
    <property type="match status" value="1"/>
</dbReference>
<comment type="similarity">
    <text evidence="1">Belongs to the Nudix hydrolase family.</text>
</comment>
<dbReference type="InterPro" id="IPR015797">
    <property type="entry name" value="NUDIX_hydrolase-like_dom_sf"/>
</dbReference>
<accession>A0A8J4EBG8</accession>
<protein>
    <submittedName>
        <fullName evidence="3">NUDIX hydrolase</fullName>
    </submittedName>
</protein>
<dbReference type="Proteomes" id="UP000635606">
    <property type="component" value="Unassembled WGS sequence"/>
</dbReference>
<feature type="domain" description="Nudix hydrolase" evidence="2">
    <location>
        <begin position="46"/>
        <end position="177"/>
    </location>
</feature>
<sequence>MRDLGDTVTLYTDARNVLSGLSTPDARTFRDLLATGPESVLPTTAGPHLTASALVVAPDRERVLLCLHGRVGAWMQMGGHCEPGDATLAAAALREAREESGIDGLLIGPEPIGLDVHPVRCRFGPSVHYDVRYAVLAPEGAEPVCSAESKDLAWFAPDALPSPLADGVVPLIGPALRWAYST</sequence>
<evidence type="ECO:0000313" key="3">
    <source>
        <dbReference type="EMBL" id="GIJ69355.1"/>
    </source>
</evidence>
<dbReference type="Pfam" id="PF00293">
    <property type="entry name" value="NUDIX"/>
    <property type="match status" value="1"/>
</dbReference>
<name>A0A8J4EBG8_9ACTN</name>
<reference evidence="3" key="1">
    <citation type="submission" date="2021-01" db="EMBL/GenBank/DDBJ databases">
        <title>Whole genome shotgun sequence of Virgisporangium ochraceum NBRC 16418.</title>
        <authorList>
            <person name="Komaki H."/>
            <person name="Tamura T."/>
        </authorList>
    </citation>
    <scope>NUCLEOTIDE SEQUENCE</scope>
    <source>
        <strain evidence="3">NBRC 16418</strain>
    </source>
</reference>
<dbReference type="AlphaFoldDB" id="A0A8J4EBG8"/>
<dbReference type="PANTHER" id="PTHR43736:SF1">
    <property type="entry name" value="DIHYDRONEOPTERIN TRIPHOSPHATE DIPHOSPHATASE"/>
    <property type="match status" value="1"/>
</dbReference>
<organism evidence="3 4">
    <name type="scientific">Virgisporangium ochraceum</name>
    <dbReference type="NCBI Taxonomy" id="65505"/>
    <lineage>
        <taxon>Bacteria</taxon>
        <taxon>Bacillati</taxon>
        <taxon>Actinomycetota</taxon>
        <taxon>Actinomycetes</taxon>
        <taxon>Micromonosporales</taxon>
        <taxon>Micromonosporaceae</taxon>
        <taxon>Virgisporangium</taxon>
    </lineage>
</organism>
<gene>
    <name evidence="3" type="ORF">Voc01_042720</name>
</gene>